<gene>
    <name evidence="2" type="ORF">GO499_14355</name>
</gene>
<reference evidence="2 3" key="1">
    <citation type="submission" date="2019-12" db="EMBL/GenBank/DDBJ databases">
        <title>Complete genome sequence of Algicella marina strain 9Alg 56(T) isolated from the red alga Tichocarpus crinitus.</title>
        <authorList>
            <person name="Kim S.-G."/>
            <person name="Nedashkovskaya O.I."/>
        </authorList>
    </citation>
    <scope>NUCLEOTIDE SEQUENCE [LARGE SCALE GENOMIC DNA]</scope>
    <source>
        <strain evidence="2 3">9Alg 56</strain>
    </source>
</reference>
<name>A0A6P1T4S4_9RHOB</name>
<keyword evidence="3" id="KW-1185">Reference proteome</keyword>
<keyword evidence="1" id="KW-0732">Signal</keyword>
<protein>
    <submittedName>
        <fullName evidence="2">Uncharacterized protein</fullName>
    </submittedName>
</protein>
<accession>A0A6P1T4S4</accession>
<evidence type="ECO:0000313" key="2">
    <source>
        <dbReference type="EMBL" id="QHQ36269.1"/>
    </source>
</evidence>
<sequence>MKRLVGSTAIALSVSLSLASGLAGSAAAQQKPCGEREQIVSRLGDKYGEARTARGLSHNNGMVEVYASEETGTWTILITLPNGETCLVAAGDFWENAPLEVTQSKQAI</sequence>
<dbReference type="RefSeq" id="WP_161862817.1">
    <property type="nucleotide sequence ID" value="NZ_CP046620.1"/>
</dbReference>
<organism evidence="2 3">
    <name type="scientific">Algicella marina</name>
    <dbReference type="NCBI Taxonomy" id="2683284"/>
    <lineage>
        <taxon>Bacteria</taxon>
        <taxon>Pseudomonadati</taxon>
        <taxon>Pseudomonadota</taxon>
        <taxon>Alphaproteobacteria</taxon>
        <taxon>Rhodobacterales</taxon>
        <taxon>Paracoccaceae</taxon>
        <taxon>Algicella</taxon>
    </lineage>
</organism>
<evidence type="ECO:0000313" key="3">
    <source>
        <dbReference type="Proteomes" id="UP000464495"/>
    </source>
</evidence>
<evidence type="ECO:0000256" key="1">
    <source>
        <dbReference type="SAM" id="SignalP"/>
    </source>
</evidence>
<feature type="signal peptide" evidence="1">
    <location>
        <begin position="1"/>
        <end position="19"/>
    </location>
</feature>
<feature type="chain" id="PRO_5026776599" evidence="1">
    <location>
        <begin position="20"/>
        <end position="108"/>
    </location>
</feature>
<proteinExistence type="predicted"/>
<dbReference type="AlphaFoldDB" id="A0A6P1T4S4"/>
<dbReference type="KEGG" id="amaq:GO499_14355"/>
<dbReference type="Proteomes" id="UP000464495">
    <property type="component" value="Chromosome"/>
</dbReference>
<dbReference type="EMBL" id="CP046620">
    <property type="protein sequence ID" value="QHQ36269.1"/>
    <property type="molecule type" value="Genomic_DNA"/>
</dbReference>